<accession>A0AC34G3P2</accession>
<evidence type="ECO:0000313" key="2">
    <source>
        <dbReference type="WBParaSite" id="ES5_v2.g24161.t1"/>
    </source>
</evidence>
<sequence>MIISQEFYDQCNPSYKKIIDELEEKISEIQAQNAGINYSEIDECAPKVQSVILKYAEGYLLPKEYWEYCFE</sequence>
<name>A0AC34G3P2_9BILA</name>
<reference evidence="2" key="1">
    <citation type="submission" date="2022-11" db="UniProtKB">
        <authorList>
            <consortium name="WormBaseParasite"/>
        </authorList>
    </citation>
    <scope>IDENTIFICATION</scope>
</reference>
<protein>
    <submittedName>
        <fullName evidence="2">Uncharacterized protein</fullName>
    </submittedName>
</protein>
<dbReference type="WBParaSite" id="ES5_v2.g24161.t1">
    <property type="protein sequence ID" value="ES5_v2.g24161.t1"/>
    <property type="gene ID" value="ES5_v2.g24161"/>
</dbReference>
<dbReference type="Proteomes" id="UP000887579">
    <property type="component" value="Unplaced"/>
</dbReference>
<organism evidence="1 2">
    <name type="scientific">Panagrolaimus sp. ES5</name>
    <dbReference type="NCBI Taxonomy" id="591445"/>
    <lineage>
        <taxon>Eukaryota</taxon>
        <taxon>Metazoa</taxon>
        <taxon>Ecdysozoa</taxon>
        <taxon>Nematoda</taxon>
        <taxon>Chromadorea</taxon>
        <taxon>Rhabditida</taxon>
        <taxon>Tylenchina</taxon>
        <taxon>Panagrolaimomorpha</taxon>
        <taxon>Panagrolaimoidea</taxon>
        <taxon>Panagrolaimidae</taxon>
        <taxon>Panagrolaimus</taxon>
    </lineage>
</organism>
<evidence type="ECO:0000313" key="1">
    <source>
        <dbReference type="Proteomes" id="UP000887579"/>
    </source>
</evidence>
<proteinExistence type="predicted"/>